<dbReference type="EMBL" id="BMAW01006765">
    <property type="protein sequence ID" value="GFT00432.1"/>
    <property type="molecule type" value="Genomic_DNA"/>
</dbReference>
<protein>
    <submittedName>
        <fullName evidence="2">DDE_Tnp_1_7 domain-containing protein</fullName>
    </submittedName>
</protein>
<dbReference type="OrthoDB" id="10057959at2759"/>
<keyword evidence="3" id="KW-1185">Reference proteome</keyword>
<feature type="domain" description="PiggyBac transposable element-derived protein" evidence="1">
    <location>
        <begin position="23"/>
        <end position="79"/>
    </location>
</feature>
<dbReference type="Proteomes" id="UP000887013">
    <property type="component" value="Unassembled WGS sequence"/>
</dbReference>
<comment type="caution">
    <text evidence="2">The sequence shown here is derived from an EMBL/GenBank/DDBJ whole genome shotgun (WGS) entry which is preliminary data.</text>
</comment>
<organism evidence="2 3">
    <name type="scientific">Nephila pilipes</name>
    <name type="common">Giant wood spider</name>
    <name type="synonym">Nephila maculata</name>
    <dbReference type="NCBI Taxonomy" id="299642"/>
    <lineage>
        <taxon>Eukaryota</taxon>
        <taxon>Metazoa</taxon>
        <taxon>Ecdysozoa</taxon>
        <taxon>Arthropoda</taxon>
        <taxon>Chelicerata</taxon>
        <taxon>Arachnida</taxon>
        <taxon>Araneae</taxon>
        <taxon>Araneomorphae</taxon>
        <taxon>Entelegynae</taxon>
        <taxon>Araneoidea</taxon>
        <taxon>Nephilidae</taxon>
        <taxon>Nephila</taxon>
    </lineage>
</organism>
<dbReference type="InterPro" id="IPR029526">
    <property type="entry name" value="PGBD"/>
</dbReference>
<gene>
    <name evidence="2" type="primary">AVEN_35239_1</name>
    <name evidence="2" type="ORF">NPIL_284311</name>
</gene>
<evidence type="ECO:0000313" key="2">
    <source>
        <dbReference type="EMBL" id="GFT00432.1"/>
    </source>
</evidence>
<sequence length="97" mass="11113">MQYFIWVLKLRPKGIPLASYFEELTKSIQGTNRNIMIDNLFTSIPLAEKLLMKPMNLINTGTLKKNKKGIPPELLQLRSQSVGTPMYCFDQVKTLVI</sequence>
<evidence type="ECO:0000259" key="1">
    <source>
        <dbReference type="Pfam" id="PF13843"/>
    </source>
</evidence>
<reference evidence="2" key="1">
    <citation type="submission" date="2020-08" db="EMBL/GenBank/DDBJ databases">
        <title>Multicomponent nature underlies the extraordinary mechanical properties of spider dragline silk.</title>
        <authorList>
            <person name="Kono N."/>
            <person name="Nakamura H."/>
            <person name="Mori M."/>
            <person name="Yoshida Y."/>
            <person name="Ohtoshi R."/>
            <person name="Malay A.D."/>
            <person name="Moran D.A.P."/>
            <person name="Tomita M."/>
            <person name="Numata K."/>
            <person name="Arakawa K."/>
        </authorList>
    </citation>
    <scope>NUCLEOTIDE SEQUENCE</scope>
</reference>
<accession>A0A8X6N896</accession>
<proteinExistence type="predicted"/>
<name>A0A8X6N896_NEPPI</name>
<dbReference type="Pfam" id="PF13843">
    <property type="entry name" value="DDE_Tnp_1_7"/>
    <property type="match status" value="1"/>
</dbReference>
<dbReference type="AlphaFoldDB" id="A0A8X6N896"/>
<evidence type="ECO:0000313" key="3">
    <source>
        <dbReference type="Proteomes" id="UP000887013"/>
    </source>
</evidence>